<sequence>MPAPTEPQPTLLDEGGLVDPGVDGGADRDGERTPTATERSLRRALLLDERQAAALRRRHRGVGIRLPRTLPVPAAQESRRDS</sequence>
<evidence type="ECO:0000313" key="3">
    <source>
        <dbReference type="Proteomes" id="UP001589748"/>
    </source>
</evidence>
<dbReference type="RefSeq" id="WP_380134540.1">
    <property type="nucleotide sequence ID" value="NZ_JBHLUI010000002.1"/>
</dbReference>
<name>A0ABV5LPV9_9ACTN</name>
<proteinExistence type="predicted"/>
<feature type="region of interest" description="Disordered" evidence="1">
    <location>
        <begin position="1"/>
        <end position="39"/>
    </location>
</feature>
<gene>
    <name evidence="2" type="ORF">ACFFVI_03835</name>
</gene>
<keyword evidence="3" id="KW-1185">Reference proteome</keyword>
<reference evidence="2 3" key="1">
    <citation type="submission" date="2024-09" db="EMBL/GenBank/DDBJ databases">
        <authorList>
            <person name="Sun Q."/>
            <person name="Mori K."/>
        </authorList>
    </citation>
    <scope>NUCLEOTIDE SEQUENCE [LARGE SCALE GENOMIC DNA]</scope>
    <source>
        <strain evidence="2 3">TISTR 1856</strain>
    </source>
</reference>
<dbReference type="EMBL" id="JBHMDM010000002">
    <property type="protein sequence ID" value="MFB9376092.1"/>
    <property type="molecule type" value="Genomic_DNA"/>
</dbReference>
<evidence type="ECO:0000256" key="1">
    <source>
        <dbReference type="SAM" id="MobiDB-lite"/>
    </source>
</evidence>
<comment type="caution">
    <text evidence="2">The sequence shown here is derived from an EMBL/GenBank/DDBJ whole genome shotgun (WGS) entry which is preliminary data.</text>
</comment>
<organism evidence="2 3">
    <name type="scientific">Kineococcus gynurae</name>
    <dbReference type="NCBI Taxonomy" id="452979"/>
    <lineage>
        <taxon>Bacteria</taxon>
        <taxon>Bacillati</taxon>
        <taxon>Actinomycetota</taxon>
        <taxon>Actinomycetes</taxon>
        <taxon>Kineosporiales</taxon>
        <taxon>Kineosporiaceae</taxon>
        <taxon>Kineococcus</taxon>
    </lineage>
</organism>
<dbReference type="Proteomes" id="UP001589748">
    <property type="component" value="Unassembled WGS sequence"/>
</dbReference>
<accession>A0ABV5LPV9</accession>
<protein>
    <submittedName>
        <fullName evidence="2">Uncharacterized protein</fullName>
    </submittedName>
</protein>
<evidence type="ECO:0000313" key="2">
    <source>
        <dbReference type="EMBL" id="MFB9376092.1"/>
    </source>
</evidence>